<dbReference type="AlphaFoldDB" id="A0AAU9JQ95"/>
<feature type="region of interest" description="Disordered" evidence="1">
    <location>
        <begin position="1"/>
        <end position="188"/>
    </location>
</feature>
<evidence type="ECO:0000313" key="2">
    <source>
        <dbReference type="EMBL" id="CAG9327879.1"/>
    </source>
</evidence>
<feature type="compositionally biased region" description="Acidic residues" evidence="1">
    <location>
        <begin position="40"/>
        <end position="67"/>
    </location>
</feature>
<feature type="compositionally biased region" description="Basic and acidic residues" evidence="1">
    <location>
        <begin position="68"/>
        <end position="82"/>
    </location>
</feature>
<feature type="compositionally biased region" description="Basic and acidic residues" evidence="1">
    <location>
        <begin position="134"/>
        <end position="188"/>
    </location>
</feature>
<gene>
    <name evidence="2" type="ORF">BSTOLATCC_MIC44501</name>
</gene>
<feature type="compositionally biased region" description="Basic residues" evidence="1">
    <location>
        <begin position="8"/>
        <end position="17"/>
    </location>
</feature>
<dbReference type="EMBL" id="CAJZBQ010000044">
    <property type="protein sequence ID" value="CAG9327879.1"/>
    <property type="molecule type" value="Genomic_DNA"/>
</dbReference>
<accession>A0AAU9JQ95</accession>
<evidence type="ECO:0000313" key="3">
    <source>
        <dbReference type="Proteomes" id="UP001162131"/>
    </source>
</evidence>
<evidence type="ECO:0000256" key="1">
    <source>
        <dbReference type="SAM" id="MobiDB-lite"/>
    </source>
</evidence>
<proteinExistence type="predicted"/>
<organism evidence="2 3">
    <name type="scientific">Blepharisma stoltei</name>
    <dbReference type="NCBI Taxonomy" id="1481888"/>
    <lineage>
        <taxon>Eukaryota</taxon>
        <taxon>Sar</taxon>
        <taxon>Alveolata</taxon>
        <taxon>Ciliophora</taxon>
        <taxon>Postciliodesmatophora</taxon>
        <taxon>Heterotrichea</taxon>
        <taxon>Heterotrichida</taxon>
        <taxon>Blepharismidae</taxon>
        <taxon>Blepharisma</taxon>
    </lineage>
</organism>
<evidence type="ECO:0008006" key="4">
    <source>
        <dbReference type="Google" id="ProtNLM"/>
    </source>
</evidence>
<name>A0AAU9JQ95_9CILI</name>
<dbReference type="Proteomes" id="UP001162131">
    <property type="component" value="Unassembled WGS sequence"/>
</dbReference>
<feature type="compositionally biased region" description="Acidic residues" evidence="1">
    <location>
        <begin position="83"/>
        <end position="92"/>
    </location>
</feature>
<comment type="caution">
    <text evidence="2">The sequence shown here is derived from an EMBL/GenBank/DDBJ whole genome shotgun (WGS) entry which is preliminary data.</text>
</comment>
<keyword evidence="3" id="KW-1185">Reference proteome</keyword>
<sequence length="188" mass="21663">MPRDSKGKNKKWSKHKGKDYGRSKLEKLQELAAKRGVEVWEIDPNEISSGDESEEEEGINEAEEHEEEETKTPQEENKKVEQEDSDEEEDKYEGEVVVGHQGLMEISNPNRARGIPKSWDPPQESGNRRGGYKGQEEGKSKGPKVSKSDKERLEEIRARRDAASKQREENKKKQEKLKEEASNKFKKK</sequence>
<reference evidence="2" key="1">
    <citation type="submission" date="2021-09" db="EMBL/GenBank/DDBJ databases">
        <authorList>
            <consortium name="AG Swart"/>
            <person name="Singh M."/>
            <person name="Singh A."/>
            <person name="Seah K."/>
            <person name="Emmerich C."/>
        </authorList>
    </citation>
    <scope>NUCLEOTIDE SEQUENCE</scope>
    <source>
        <strain evidence="2">ATCC30299</strain>
    </source>
</reference>
<feature type="compositionally biased region" description="Basic and acidic residues" evidence="1">
    <location>
        <begin position="18"/>
        <end position="38"/>
    </location>
</feature>
<protein>
    <recommendedName>
        <fullName evidence="4">Casein kinase substrate phosphoprotein PP28 domain-containing protein</fullName>
    </recommendedName>
</protein>